<comment type="caution">
    <text evidence="1">The sequence shown here is derived from an EMBL/GenBank/DDBJ whole genome shotgun (WGS) entry which is preliminary data.</text>
</comment>
<evidence type="ECO:0000313" key="1">
    <source>
        <dbReference type="EMBL" id="GFD56452.1"/>
    </source>
</evidence>
<gene>
    <name evidence="1" type="ORF">Tci_928421</name>
</gene>
<feature type="non-terminal residue" evidence="1">
    <location>
        <position position="63"/>
    </location>
</feature>
<name>A0A699X8H8_TANCI</name>
<protein>
    <submittedName>
        <fullName evidence="1">Uncharacterized protein</fullName>
    </submittedName>
</protein>
<reference evidence="1" key="1">
    <citation type="journal article" date="2019" name="Sci. Rep.">
        <title>Draft genome of Tanacetum cinerariifolium, the natural source of mosquito coil.</title>
        <authorList>
            <person name="Yamashiro T."/>
            <person name="Shiraishi A."/>
            <person name="Satake H."/>
            <person name="Nakayama K."/>
        </authorList>
    </citation>
    <scope>NUCLEOTIDE SEQUENCE</scope>
</reference>
<dbReference type="AlphaFoldDB" id="A0A699X8H8"/>
<organism evidence="1">
    <name type="scientific">Tanacetum cinerariifolium</name>
    <name type="common">Dalmatian daisy</name>
    <name type="synonym">Chrysanthemum cinerariifolium</name>
    <dbReference type="NCBI Taxonomy" id="118510"/>
    <lineage>
        <taxon>Eukaryota</taxon>
        <taxon>Viridiplantae</taxon>
        <taxon>Streptophyta</taxon>
        <taxon>Embryophyta</taxon>
        <taxon>Tracheophyta</taxon>
        <taxon>Spermatophyta</taxon>
        <taxon>Magnoliopsida</taxon>
        <taxon>eudicotyledons</taxon>
        <taxon>Gunneridae</taxon>
        <taxon>Pentapetalae</taxon>
        <taxon>asterids</taxon>
        <taxon>campanulids</taxon>
        <taxon>Asterales</taxon>
        <taxon>Asteraceae</taxon>
        <taxon>Asteroideae</taxon>
        <taxon>Anthemideae</taxon>
        <taxon>Anthemidinae</taxon>
        <taxon>Tanacetum</taxon>
    </lineage>
</organism>
<dbReference type="EMBL" id="BKCJ011829610">
    <property type="protein sequence ID" value="GFD56452.1"/>
    <property type="molecule type" value="Genomic_DNA"/>
</dbReference>
<proteinExistence type="predicted"/>
<sequence length="63" mass="7179">MIKSTKNDDGSVEYAKTILGGTEHSIRLAQSYEPFRIYWKPVVFTYASKESKESKARSARLHA</sequence>
<accession>A0A699X8H8</accession>